<evidence type="ECO:0000313" key="1">
    <source>
        <dbReference type="EMBL" id="EFN78201.1"/>
    </source>
</evidence>
<evidence type="ECO:0000313" key="2">
    <source>
        <dbReference type="Proteomes" id="UP000008237"/>
    </source>
</evidence>
<protein>
    <submittedName>
        <fullName evidence="1">Uncharacterized protein</fullName>
    </submittedName>
</protein>
<name>E2C1M5_HARSA</name>
<dbReference type="EMBL" id="GL451937">
    <property type="protein sequence ID" value="EFN78201.1"/>
    <property type="molecule type" value="Genomic_DNA"/>
</dbReference>
<proteinExistence type="predicted"/>
<dbReference type="AlphaFoldDB" id="E2C1M5"/>
<gene>
    <name evidence="1" type="ORF">EAI_08175</name>
</gene>
<accession>E2C1M5</accession>
<dbReference type="InParanoid" id="E2C1M5"/>
<organism evidence="2">
    <name type="scientific">Harpegnathos saltator</name>
    <name type="common">Jerdon's jumping ant</name>
    <dbReference type="NCBI Taxonomy" id="610380"/>
    <lineage>
        <taxon>Eukaryota</taxon>
        <taxon>Metazoa</taxon>
        <taxon>Ecdysozoa</taxon>
        <taxon>Arthropoda</taxon>
        <taxon>Hexapoda</taxon>
        <taxon>Insecta</taxon>
        <taxon>Pterygota</taxon>
        <taxon>Neoptera</taxon>
        <taxon>Endopterygota</taxon>
        <taxon>Hymenoptera</taxon>
        <taxon>Apocrita</taxon>
        <taxon>Aculeata</taxon>
        <taxon>Formicoidea</taxon>
        <taxon>Formicidae</taxon>
        <taxon>Ponerinae</taxon>
        <taxon>Ponerini</taxon>
        <taxon>Harpegnathos</taxon>
    </lineage>
</organism>
<reference evidence="1 2" key="1">
    <citation type="journal article" date="2010" name="Science">
        <title>Genomic comparison of the ants Camponotus floridanus and Harpegnathos saltator.</title>
        <authorList>
            <person name="Bonasio R."/>
            <person name="Zhang G."/>
            <person name="Ye C."/>
            <person name="Mutti N.S."/>
            <person name="Fang X."/>
            <person name="Qin N."/>
            <person name="Donahue G."/>
            <person name="Yang P."/>
            <person name="Li Q."/>
            <person name="Li C."/>
            <person name="Zhang P."/>
            <person name="Huang Z."/>
            <person name="Berger S.L."/>
            <person name="Reinberg D."/>
            <person name="Wang J."/>
            <person name="Liebig J."/>
        </authorList>
    </citation>
    <scope>NUCLEOTIDE SEQUENCE [LARGE SCALE GENOMIC DNA]</scope>
    <source>
        <strain evidence="1 2">R22 G/1</strain>
    </source>
</reference>
<keyword evidence="2" id="KW-1185">Reference proteome</keyword>
<dbReference type="Proteomes" id="UP000008237">
    <property type="component" value="Unassembled WGS sequence"/>
</dbReference>
<sequence length="121" mass="13829">MSRGSKLLKRNMMYQPGESATTTVEFAAASSRRRRCRTSENSQLCVAHPQQRHLVLTAEVEENSTFARSRRPASGQRLARPDSEVVEFESAIRISKKCDSRWKTQYGGLKEYLVDESVQIY</sequence>